<keyword evidence="3 5" id="KW-0732">Signal</keyword>
<evidence type="ECO:0000313" key="6">
    <source>
        <dbReference type="EMBL" id="MCW1912562.1"/>
    </source>
</evidence>
<gene>
    <name evidence="6" type="ORF">OJ996_03185</name>
</gene>
<keyword evidence="2" id="KW-0964">Secreted</keyword>
<comment type="subcellular location">
    <subcellularLocation>
        <location evidence="1">Secreted</location>
    </subcellularLocation>
</comment>
<comment type="caution">
    <text evidence="6">The sequence shown here is derived from an EMBL/GenBank/DDBJ whole genome shotgun (WGS) entry which is preliminary data.</text>
</comment>
<accession>A0ABT3FYB0</accession>
<evidence type="ECO:0000256" key="5">
    <source>
        <dbReference type="SAM" id="SignalP"/>
    </source>
</evidence>
<dbReference type="SUPFAM" id="SSF49899">
    <property type="entry name" value="Concanavalin A-like lectins/glucanases"/>
    <property type="match status" value="1"/>
</dbReference>
<dbReference type="Pfam" id="PF13385">
    <property type="entry name" value="Laminin_G_3"/>
    <property type="match status" value="1"/>
</dbReference>
<dbReference type="Proteomes" id="UP001165653">
    <property type="component" value="Unassembled WGS sequence"/>
</dbReference>
<evidence type="ECO:0000313" key="7">
    <source>
        <dbReference type="Proteomes" id="UP001165653"/>
    </source>
</evidence>
<organism evidence="6 7">
    <name type="scientific">Luteolibacter rhizosphaerae</name>
    <dbReference type="NCBI Taxonomy" id="2989719"/>
    <lineage>
        <taxon>Bacteria</taxon>
        <taxon>Pseudomonadati</taxon>
        <taxon>Verrucomicrobiota</taxon>
        <taxon>Verrucomicrobiia</taxon>
        <taxon>Verrucomicrobiales</taxon>
        <taxon>Verrucomicrobiaceae</taxon>
        <taxon>Luteolibacter</taxon>
    </lineage>
</organism>
<dbReference type="EMBL" id="JAPDDR010000002">
    <property type="protein sequence ID" value="MCW1912562.1"/>
    <property type="molecule type" value="Genomic_DNA"/>
</dbReference>
<feature type="signal peptide" evidence="5">
    <location>
        <begin position="1"/>
        <end position="32"/>
    </location>
</feature>
<evidence type="ECO:0000256" key="4">
    <source>
        <dbReference type="ARBA" id="ARBA00022837"/>
    </source>
</evidence>
<proteinExistence type="predicted"/>
<evidence type="ECO:0000256" key="3">
    <source>
        <dbReference type="ARBA" id="ARBA00022729"/>
    </source>
</evidence>
<protein>
    <submittedName>
        <fullName evidence="6">LamG domain-containing protein</fullName>
    </submittedName>
</protein>
<keyword evidence="4" id="KW-0106">Calcium</keyword>
<reference evidence="6" key="1">
    <citation type="submission" date="2022-10" db="EMBL/GenBank/DDBJ databases">
        <title>Luteolibacter sp. GHJ8, whole genome shotgun sequencing project.</title>
        <authorList>
            <person name="Zhao G."/>
            <person name="Shen L."/>
        </authorList>
    </citation>
    <scope>NUCLEOTIDE SEQUENCE</scope>
    <source>
        <strain evidence="6">GHJ8</strain>
    </source>
</reference>
<dbReference type="InterPro" id="IPR013320">
    <property type="entry name" value="ConA-like_dom_sf"/>
</dbReference>
<feature type="chain" id="PRO_5045170731" evidence="5">
    <location>
        <begin position="33"/>
        <end position="878"/>
    </location>
</feature>
<keyword evidence="7" id="KW-1185">Reference proteome</keyword>
<dbReference type="InterPro" id="IPR059100">
    <property type="entry name" value="TSP3_bac"/>
</dbReference>
<dbReference type="Gene3D" id="2.60.120.200">
    <property type="match status" value="1"/>
</dbReference>
<evidence type="ECO:0000256" key="1">
    <source>
        <dbReference type="ARBA" id="ARBA00004613"/>
    </source>
</evidence>
<sequence length="878" mass="90345">MNPIRNIHMAHRAPARLAGLALAFVTAGGTHAATVNLSALDALGASSFNTAGNWNPSGAPVAGNDYVVSILRLRTPAATGDFTFAGSSLTIATSAGNMTFKGNSSAVITVPNLILSGGLIDHLNAFDQVFTLAGNLTVTGTGSRLSATQGPIVVTAPIAGTGELTIIANLGTTFAAANTFTGNLVVNGAFTLADTGSLVFDIGANGVNNSVSGTGPATFNGTFTIDLADAGNTVGNSWTLVNVGTLTETFGAAFTVAGFTENEGIWTSASGTYQFSEASGVLTRISGDSDGDGLPDTWEYANFGAGNLTEGASGDFDLDFSTNLAEYLAGTNPANANSYPDTDGDGLGDGWELFYFNNSLAQTAAGDPDGDFNSNAVEFAAGTDPGFAGSYPDTEDGFGDGLNDGWEIHYFGSIAAGIPSADPDGDLVPNLDEFTAGTDPTDQLSSPDSDMDGLADGWEVHYFALPGESLATVIAKQSATDDPDGDSFTNGMEFAAKTDPTSASSYPTSVAYWRFEERTTGVVPVGDNSGGNQANTVLDSSGLGNHMMTWRDYTSPTYSTNLPFATVPLTGATNTASLAFARDGGNLFITDNVYTTGAVPLNSQVFSAFTIEASFNTTATNVWQVVIGKSGNPIGGQPPFSLKIRATDNKLLAGMVDGSGTAREAVSLRSITTGSWYSAAVTASATELKLWLKAAGDANYVLEATLPINGAFYNYAGVNAPWVIGLGKWNGADADPFGGNIDEVRISPKVLAPSEFLIPVTSNDSDGDGLDDTWEQANFGGLAQTASGDFDGDGTSNLVEYLLGLSPANGSSFFKGSLSGNTLTWPAAAGLGFTVQRSTTLGSWENVGTVNTTGTSGTWTDTNPPSGKVFYRVVLNTN</sequence>
<dbReference type="RefSeq" id="WP_264511085.1">
    <property type="nucleotide sequence ID" value="NZ_JAPDDR010000002.1"/>
</dbReference>
<dbReference type="Pfam" id="PF18884">
    <property type="entry name" value="TSP3_bac"/>
    <property type="match status" value="2"/>
</dbReference>
<name>A0ABT3FYB0_9BACT</name>
<evidence type="ECO:0000256" key="2">
    <source>
        <dbReference type="ARBA" id="ARBA00022525"/>
    </source>
</evidence>